<name>A0A8J5GXE6_ZINOF</name>
<reference evidence="1 2" key="1">
    <citation type="submission" date="2020-08" db="EMBL/GenBank/DDBJ databases">
        <title>Plant Genome Project.</title>
        <authorList>
            <person name="Zhang R.-G."/>
        </authorList>
    </citation>
    <scope>NUCLEOTIDE SEQUENCE [LARGE SCALE GENOMIC DNA]</scope>
    <source>
        <tissue evidence="1">Rhizome</tissue>
    </source>
</reference>
<keyword evidence="2" id="KW-1185">Reference proteome</keyword>
<proteinExistence type="predicted"/>
<gene>
    <name evidence="1" type="ORF">ZIOFF_025170</name>
</gene>
<comment type="caution">
    <text evidence="1">The sequence shown here is derived from an EMBL/GenBank/DDBJ whole genome shotgun (WGS) entry which is preliminary data.</text>
</comment>
<dbReference type="Proteomes" id="UP000734854">
    <property type="component" value="Unassembled WGS sequence"/>
</dbReference>
<evidence type="ECO:0000313" key="1">
    <source>
        <dbReference type="EMBL" id="KAG6514797.1"/>
    </source>
</evidence>
<sequence>MPGRYVSLSFESSKLCHRIELLSFSTRFPESKSCKRAELSPVDLVSVDQTFLSSSNKIRFPSEVKLKDAMDLLTDSFLLAIHTTVPSCGVRLQYQIPKYPFAGLLSRLKEAQLEQVISRRCQVLVIQK</sequence>
<evidence type="ECO:0000313" key="2">
    <source>
        <dbReference type="Proteomes" id="UP000734854"/>
    </source>
</evidence>
<organism evidence="1 2">
    <name type="scientific">Zingiber officinale</name>
    <name type="common">Ginger</name>
    <name type="synonym">Amomum zingiber</name>
    <dbReference type="NCBI Taxonomy" id="94328"/>
    <lineage>
        <taxon>Eukaryota</taxon>
        <taxon>Viridiplantae</taxon>
        <taxon>Streptophyta</taxon>
        <taxon>Embryophyta</taxon>
        <taxon>Tracheophyta</taxon>
        <taxon>Spermatophyta</taxon>
        <taxon>Magnoliopsida</taxon>
        <taxon>Liliopsida</taxon>
        <taxon>Zingiberales</taxon>
        <taxon>Zingiberaceae</taxon>
        <taxon>Zingiber</taxon>
    </lineage>
</organism>
<protein>
    <submittedName>
        <fullName evidence="1">Uncharacterized protein</fullName>
    </submittedName>
</protein>
<dbReference type="AlphaFoldDB" id="A0A8J5GXE6"/>
<accession>A0A8J5GXE6</accession>
<dbReference type="EMBL" id="JACMSC010000007">
    <property type="protein sequence ID" value="KAG6514797.1"/>
    <property type="molecule type" value="Genomic_DNA"/>
</dbReference>